<evidence type="ECO:0000313" key="3">
    <source>
        <dbReference type="Proteomes" id="UP000070513"/>
    </source>
</evidence>
<keyword evidence="1" id="KW-0472">Membrane</keyword>
<gene>
    <name evidence="2" type="ORF">AU378_16535</name>
</gene>
<proteinExistence type="predicted"/>
<dbReference type="OrthoDB" id="1253310at2"/>
<dbReference type="EMBL" id="LPUR01000016">
    <property type="protein sequence ID" value="KXH81314.1"/>
    <property type="molecule type" value="Genomic_DNA"/>
</dbReference>
<evidence type="ECO:0000256" key="1">
    <source>
        <dbReference type="SAM" id="Phobius"/>
    </source>
</evidence>
<reference evidence="2 3" key="2">
    <citation type="journal article" date="2016" name="Genome Announc.">
        <title>Draft Genome Sequence of a Biocontrol Rhizobacterium, Chryseobacterium kwangjuense Strain KJ1R5, Isolated from Pepper (Capsicum annuum).</title>
        <authorList>
            <person name="Jeong J.J."/>
            <person name="Park H."/>
            <person name="Park B.H."/>
            <person name="Mannaa M."/>
            <person name="Sang M.K."/>
            <person name="Choi I.G."/>
            <person name="Kim K.D."/>
        </authorList>
    </citation>
    <scope>NUCLEOTIDE SEQUENCE [LARGE SCALE GENOMIC DNA]</scope>
    <source>
        <strain evidence="2 3">KJ1R5</strain>
    </source>
</reference>
<feature type="transmembrane region" description="Helical" evidence="1">
    <location>
        <begin position="160"/>
        <end position="177"/>
    </location>
</feature>
<keyword evidence="1" id="KW-0812">Transmembrane</keyword>
<dbReference type="AlphaFoldDB" id="A0A135W8P6"/>
<accession>A0A135W8P6</accession>
<feature type="transmembrane region" description="Helical" evidence="1">
    <location>
        <begin position="189"/>
        <end position="216"/>
    </location>
</feature>
<feature type="transmembrane region" description="Helical" evidence="1">
    <location>
        <begin position="120"/>
        <end position="140"/>
    </location>
</feature>
<sequence>MVKKSVLKKLSHTELENYLKEGNRFTPEAVEMAFEILQESGWTFSEQEKIRIKQLIRDKKAREEAKIQEEVETWKDHVTEDPKAIKLFSRNVILVIGFILGTIPGSLLLGYNFIKLKKYFPAALTVIFGFVYLPVQNFIVPFLHENNTQHLSRLTRNPEIFVTGFGMLILLVLSVLFTPKKLPYRAASYLFPILISVLMIVIIFTNQDLFSGYFLVSLAR</sequence>
<evidence type="ECO:0000313" key="2">
    <source>
        <dbReference type="EMBL" id="KXH81314.1"/>
    </source>
</evidence>
<comment type="caution">
    <text evidence="2">The sequence shown here is derived from an EMBL/GenBank/DDBJ whole genome shotgun (WGS) entry which is preliminary data.</text>
</comment>
<dbReference type="RefSeq" id="WP_062652493.1">
    <property type="nucleotide sequence ID" value="NZ_LPUR01000016.1"/>
</dbReference>
<feature type="transmembrane region" description="Helical" evidence="1">
    <location>
        <begin position="92"/>
        <end position="114"/>
    </location>
</feature>
<reference evidence="3" key="1">
    <citation type="submission" date="2015-12" db="EMBL/GenBank/DDBJ databases">
        <title>Genome sequence of a biocontrol rhizobacterium Chryseobacterium kwangjuense strain KJ1R5 isolated from pepper (Capsicum annuum L.).</title>
        <authorList>
            <person name="Jeong J.-J."/>
            <person name="Park H."/>
            <person name="Mannaa M."/>
            <person name="Sang M.K."/>
            <person name="Choi I.-G."/>
            <person name="Kim K.D."/>
        </authorList>
    </citation>
    <scope>NUCLEOTIDE SEQUENCE [LARGE SCALE GENOMIC DNA]</scope>
    <source>
        <strain evidence="3">KJ1R5</strain>
    </source>
</reference>
<dbReference type="Proteomes" id="UP000070513">
    <property type="component" value="Unassembled WGS sequence"/>
</dbReference>
<name>A0A135W8P6_9FLAO</name>
<keyword evidence="1" id="KW-1133">Transmembrane helix</keyword>
<organism evidence="2 3">
    <name type="scientific">Chryseobacterium kwangjuense</name>
    <dbReference type="NCBI Taxonomy" id="267125"/>
    <lineage>
        <taxon>Bacteria</taxon>
        <taxon>Pseudomonadati</taxon>
        <taxon>Bacteroidota</taxon>
        <taxon>Flavobacteriia</taxon>
        <taxon>Flavobacteriales</taxon>
        <taxon>Weeksellaceae</taxon>
        <taxon>Chryseobacterium group</taxon>
        <taxon>Chryseobacterium</taxon>
    </lineage>
</organism>
<protein>
    <submittedName>
        <fullName evidence="2">Uncharacterized protein</fullName>
    </submittedName>
</protein>